<dbReference type="EMBL" id="JAAQTL010000001">
    <property type="protein sequence ID" value="NID15670.1"/>
    <property type="molecule type" value="Genomic_DNA"/>
</dbReference>
<evidence type="ECO:0000256" key="1">
    <source>
        <dbReference type="SAM" id="MobiDB-lite"/>
    </source>
</evidence>
<evidence type="ECO:0000313" key="3">
    <source>
        <dbReference type="Proteomes" id="UP000518878"/>
    </source>
</evidence>
<feature type="compositionally biased region" description="Basic and acidic residues" evidence="1">
    <location>
        <begin position="30"/>
        <end position="39"/>
    </location>
</feature>
<keyword evidence="3" id="KW-1185">Reference proteome</keyword>
<dbReference type="AlphaFoldDB" id="A0A7X5QUJ3"/>
<evidence type="ECO:0000313" key="2">
    <source>
        <dbReference type="EMBL" id="NID15670.1"/>
    </source>
</evidence>
<dbReference type="Proteomes" id="UP000518878">
    <property type="component" value="Unassembled WGS sequence"/>
</dbReference>
<organism evidence="2 3">
    <name type="scientific">Luteibacter yeojuensis</name>
    <dbReference type="NCBI Taxonomy" id="345309"/>
    <lineage>
        <taxon>Bacteria</taxon>
        <taxon>Pseudomonadati</taxon>
        <taxon>Pseudomonadota</taxon>
        <taxon>Gammaproteobacteria</taxon>
        <taxon>Lysobacterales</taxon>
        <taxon>Rhodanobacteraceae</taxon>
        <taxon>Luteibacter</taxon>
    </lineage>
</organism>
<reference evidence="2 3" key="1">
    <citation type="journal article" date="2006" name="Int. J. Syst. Evol. Microbiol.">
        <title>Dyella yeojuensis sp. nov., isolated from greenhouse soil in Korea.</title>
        <authorList>
            <person name="Kim B.Y."/>
            <person name="Weon H.Y."/>
            <person name="Lee K.H."/>
            <person name="Seok S.J."/>
            <person name="Kwon S.W."/>
            <person name="Go S.J."/>
            <person name="Stackebrandt E."/>
        </authorList>
    </citation>
    <scope>NUCLEOTIDE SEQUENCE [LARGE SCALE GENOMIC DNA]</scope>
    <source>
        <strain evidence="2 3">DSM 17673</strain>
    </source>
</reference>
<proteinExistence type="predicted"/>
<protein>
    <submittedName>
        <fullName evidence="2">Uncharacterized protein</fullName>
    </submittedName>
</protein>
<accession>A0A7X5QUJ3</accession>
<sequence>MQTSSFSHVHGSSDASVEPGKSHASTGSEKSSRPNEQRSRANIKAIPAAMRQMGWFVSADLMERWFSNGAWVLPRGWKEGTDIKASQLSLAHLDTRIVSMAWVMGFPRARVAVNELMNKIRSLPTIDQLKRRLRDSGWNGSGVLHLGHTGMSAVQLDDMCQVNFVSFGGPFDTLDDMYGALGKAAMKMAFVGRATVDPSTRRLRFAISDIAFYLRDTYDFNGDQPLGTWSEFGVLNKSEALANILLDGLGFGWHGEPIGRIDNAVFRRYRAQSGWGGDFILYSNVLWKKVDLVIDLS</sequence>
<dbReference type="InterPro" id="IPR045646">
    <property type="entry name" value="DUF6402"/>
</dbReference>
<feature type="region of interest" description="Disordered" evidence="1">
    <location>
        <begin position="1"/>
        <end position="39"/>
    </location>
</feature>
<dbReference type="RefSeq" id="WP_166699382.1">
    <property type="nucleotide sequence ID" value="NZ_JAAQTL010000001.1"/>
</dbReference>
<dbReference type="Pfam" id="PF19940">
    <property type="entry name" value="DUF6402"/>
    <property type="match status" value="1"/>
</dbReference>
<gene>
    <name evidence="2" type="ORF">HBF32_09380</name>
</gene>
<comment type="caution">
    <text evidence="2">The sequence shown here is derived from an EMBL/GenBank/DDBJ whole genome shotgun (WGS) entry which is preliminary data.</text>
</comment>
<name>A0A7X5QUJ3_9GAMM</name>